<evidence type="ECO:0000256" key="4">
    <source>
        <dbReference type="ARBA" id="ARBA00022475"/>
    </source>
</evidence>
<gene>
    <name evidence="10" type="ORF">ACFQDL_25600</name>
</gene>
<name>A0ABW2A6P5_9GAMM</name>
<accession>A0ABW2A6P5</accession>
<feature type="transmembrane region" description="Helical" evidence="9">
    <location>
        <begin position="93"/>
        <end position="111"/>
    </location>
</feature>
<evidence type="ECO:0000256" key="7">
    <source>
        <dbReference type="ARBA" id="ARBA00022989"/>
    </source>
</evidence>
<reference evidence="11" key="1">
    <citation type="journal article" date="2019" name="Int. J. Syst. Evol. Microbiol.">
        <title>The Global Catalogue of Microorganisms (GCM) 10K type strain sequencing project: providing services to taxonomists for standard genome sequencing and annotation.</title>
        <authorList>
            <consortium name="The Broad Institute Genomics Platform"/>
            <consortium name="The Broad Institute Genome Sequencing Center for Infectious Disease"/>
            <person name="Wu L."/>
            <person name="Ma J."/>
        </authorList>
    </citation>
    <scope>NUCLEOTIDE SEQUENCE [LARGE SCALE GENOMIC DNA]</scope>
    <source>
        <strain evidence="11">NBRC 111756</strain>
    </source>
</reference>
<dbReference type="RefSeq" id="WP_379911478.1">
    <property type="nucleotide sequence ID" value="NZ_JBHSWE010000001.1"/>
</dbReference>
<dbReference type="CDD" id="cd13962">
    <property type="entry name" value="PT_UbiA_UBIAD1"/>
    <property type="match status" value="1"/>
</dbReference>
<dbReference type="Proteomes" id="UP001596422">
    <property type="component" value="Unassembled WGS sequence"/>
</dbReference>
<feature type="transmembrane region" description="Helical" evidence="9">
    <location>
        <begin position="276"/>
        <end position="294"/>
    </location>
</feature>
<dbReference type="PANTHER" id="PTHR13929">
    <property type="entry name" value="1,4-DIHYDROXY-2-NAPHTHOATE OCTAPRENYLTRANSFERASE"/>
    <property type="match status" value="1"/>
</dbReference>
<comment type="pathway">
    <text evidence="2">Quinol/quinone metabolism; menaquinone biosynthesis.</text>
</comment>
<dbReference type="InterPro" id="IPR000537">
    <property type="entry name" value="UbiA_prenyltransferase"/>
</dbReference>
<keyword evidence="3" id="KW-0474">Menaquinone biosynthesis</keyword>
<evidence type="ECO:0000256" key="5">
    <source>
        <dbReference type="ARBA" id="ARBA00022679"/>
    </source>
</evidence>
<feature type="transmembrane region" description="Helical" evidence="9">
    <location>
        <begin position="36"/>
        <end position="55"/>
    </location>
</feature>
<feature type="transmembrane region" description="Helical" evidence="9">
    <location>
        <begin position="117"/>
        <end position="133"/>
    </location>
</feature>
<sequence length="296" mass="31317">MRLLLATRPMFLTASVLPVLVGTAWGYRMAGELDLTALLLAIATLVLVHASANVLNDVFDDIGGTDAVNESRIFPYTGGSRFIQDALLSRRQMAIWGVILLLLGVGFGAALVAQKGVVFLLFGLVGITLALLYSMPPVQLNARGLGELAVAAAFGVLPVTGAAWLQSGLSIFGALVLSLPVACWVMAILLANEVPDREADRSTGKHTLVVRLGVVRSRGLYFIIQALSLLFMALAVSLGMLKSWALLLPALLLPVAAYAALGLSAGPERLKRSIELTLTIHMIGGLWLAVWALVPA</sequence>
<evidence type="ECO:0000256" key="3">
    <source>
        <dbReference type="ARBA" id="ARBA00022428"/>
    </source>
</evidence>
<keyword evidence="7 9" id="KW-1133">Transmembrane helix</keyword>
<feature type="transmembrane region" description="Helical" evidence="9">
    <location>
        <begin position="244"/>
        <end position="264"/>
    </location>
</feature>
<feature type="transmembrane region" description="Helical" evidence="9">
    <location>
        <begin position="171"/>
        <end position="191"/>
    </location>
</feature>
<keyword evidence="6 9" id="KW-0812">Transmembrane</keyword>
<dbReference type="InterPro" id="IPR026046">
    <property type="entry name" value="UBIAD1"/>
</dbReference>
<organism evidence="10 11">
    <name type="scientific">Marinobacterium aestuariivivens</name>
    <dbReference type="NCBI Taxonomy" id="1698799"/>
    <lineage>
        <taxon>Bacteria</taxon>
        <taxon>Pseudomonadati</taxon>
        <taxon>Pseudomonadota</taxon>
        <taxon>Gammaproteobacteria</taxon>
        <taxon>Oceanospirillales</taxon>
        <taxon>Oceanospirillaceae</taxon>
        <taxon>Marinobacterium</taxon>
    </lineage>
</organism>
<dbReference type="PIRSF" id="PIRSF005355">
    <property type="entry name" value="UBIAD1"/>
    <property type="match status" value="1"/>
</dbReference>
<dbReference type="EMBL" id="JBHSWE010000001">
    <property type="protein sequence ID" value="MFC6673084.1"/>
    <property type="molecule type" value="Genomic_DNA"/>
</dbReference>
<dbReference type="InterPro" id="IPR044878">
    <property type="entry name" value="UbiA_sf"/>
</dbReference>
<dbReference type="Pfam" id="PF01040">
    <property type="entry name" value="UbiA"/>
    <property type="match status" value="1"/>
</dbReference>
<evidence type="ECO:0000313" key="10">
    <source>
        <dbReference type="EMBL" id="MFC6673084.1"/>
    </source>
</evidence>
<keyword evidence="11" id="KW-1185">Reference proteome</keyword>
<feature type="transmembrane region" description="Helical" evidence="9">
    <location>
        <begin position="145"/>
        <end position="165"/>
    </location>
</feature>
<keyword evidence="5" id="KW-0808">Transferase</keyword>
<dbReference type="Gene3D" id="1.10.357.140">
    <property type="entry name" value="UbiA prenyltransferase"/>
    <property type="match status" value="1"/>
</dbReference>
<keyword evidence="4" id="KW-1003">Cell membrane</keyword>
<protein>
    <submittedName>
        <fullName evidence="10">Prenyltransferase</fullName>
    </submittedName>
</protein>
<comment type="caution">
    <text evidence="10">The sequence shown here is derived from an EMBL/GenBank/DDBJ whole genome shotgun (WGS) entry which is preliminary data.</text>
</comment>
<proteinExistence type="predicted"/>
<feature type="transmembrane region" description="Helical" evidence="9">
    <location>
        <begin position="220"/>
        <end position="238"/>
    </location>
</feature>
<evidence type="ECO:0000256" key="6">
    <source>
        <dbReference type="ARBA" id="ARBA00022692"/>
    </source>
</evidence>
<keyword evidence="8 9" id="KW-0472">Membrane</keyword>
<evidence type="ECO:0000256" key="2">
    <source>
        <dbReference type="ARBA" id="ARBA00004863"/>
    </source>
</evidence>
<evidence type="ECO:0000256" key="8">
    <source>
        <dbReference type="ARBA" id="ARBA00023136"/>
    </source>
</evidence>
<dbReference type="PANTHER" id="PTHR13929:SF0">
    <property type="entry name" value="UBIA PRENYLTRANSFERASE DOMAIN-CONTAINING PROTEIN 1"/>
    <property type="match status" value="1"/>
</dbReference>
<evidence type="ECO:0000256" key="1">
    <source>
        <dbReference type="ARBA" id="ARBA00004141"/>
    </source>
</evidence>
<dbReference type="Gene3D" id="1.20.120.1780">
    <property type="entry name" value="UbiA prenyltransferase"/>
    <property type="match status" value="1"/>
</dbReference>
<evidence type="ECO:0000256" key="9">
    <source>
        <dbReference type="SAM" id="Phobius"/>
    </source>
</evidence>
<comment type="subcellular location">
    <subcellularLocation>
        <location evidence="1">Membrane</location>
        <topology evidence="1">Multi-pass membrane protein</topology>
    </subcellularLocation>
</comment>
<evidence type="ECO:0000313" key="11">
    <source>
        <dbReference type="Proteomes" id="UP001596422"/>
    </source>
</evidence>